<dbReference type="InterPro" id="IPR003439">
    <property type="entry name" value="ABC_transporter-like_ATP-bd"/>
</dbReference>
<proteinExistence type="predicted"/>
<evidence type="ECO:0000259" key="3">
    <source>
        <dbReference type="PROSITE" id="PS50893"/>
    </source>
</evidence>
<dbReference type="EMBL" id="BARV01003663">
    <property type="protein sequence ID" value="GAI10057.1"/>
    <property type="molecule type" value="Genomic_DNA"/>
</dbReference>
<organism evidence="4">
    <name type="scientific">marine sediment metagenome</name>
    <dbReference type="NCBI Taxonomy" id="412755"/>
    <lineage>
        <taxon>unclassified sequences</taxon>
        <taxon>metagenomes</taxon>
        <taxon>ecological metagenomes</taxon>
    </lineage>
</organism>
<dbReference type="PANTHER" id="PTHR43790">
    <property type="entry name" value="CARBOHYDRATE TRANSPORT ATP-BINDING PROTEIN MG119-RELATED"/>
    <property type="match status" value="1"/>
</dbReference>
<reference evidence="4" key="1">
    <citation type="journal article" date="2014" name="Front. Microbiol.">
        <title>High frequency of phylogenetically diverse reductive dehalogenase-homologous genes in deep subseafloor sedimentary metagenomes.</title>
        <authorList>
            <person name="Kawai M."/>
            <person name="Futagami T."/>
            <person name="Toyoda A."/>
            <person name="Takaki Y."/>
            <person name="Nishi S."/>
            <person name="Hori S."/>
            <person name="Arai W."/>
            <person name="Tsubouchi T."/>
            <person name="Morono Y."/>
            <person name="Uchiyama I."/>
            <person name="Ito T."/>
            <person name="Fujiyama A."/>
            <person name="Inagaki F."/>
            <person name="Takami H."/>
        </authorList>
    </citation>
    <scope>NUCLEOTIDE SEQUENCE</scope>
    <source>
        <strain evidence="4">Expedition CK06-06</strain>
    </source>
</reference>
<dbReference type="InterPro" id="IPR050107">
    <property type="entry name" value="ABC_carbohydrate_import_ATPase"/>
</dbReference>
<keyword evidence="2" id="KW-0067">ATP-binding</keyword>
<dbReference type="Gene3D" id="3.40.50.300">
    <property type="entry name" value="P-loop containing nucleotide triphosphate hydrolases"/>
    <property type="match status" value="1"/>
</dbReference>
<evidence type="ECO:0000256" key="2">
    <source>
        <dbReference type="ARBA" id="ARBA00022840"/>
    </source>
</evidence>
<dbReference type="GO" id="GO:0016887">
    <property type="term" value="F:ATP hydrolysis activity"/>
    <property type="evidence" value="ECO:0007669"/>
    <property type="project" value="InterPro"/>
</dbReference>
<sequence length="244" mass="27427">MEDIEKYFGHVAALKGVSFEVGAKEVVGLVGDNGAGKSTLIKIITGVFPPTKGELYIRDKKVSLKDYNVRQAYKFGIETVYQDKSLGEKQALWRNFFIGRQITNRLGFIKVRKEKEIAQKIMLDMIGFRGAGITVESKANKLSGGERQGIAIGRAMYFDADLIVLDEPTVSLSLKEVQKVLNFVKEVKEQGKSCIFITHNIYHVYPVADRFVILDRGEVVATIKKGEVTLKELNEFLLKYAQEK</sequence>
<gene>
    <name evidence="4" type="ORF">S06H3_08619</name>
</gene>
<dbReference type="PROSITE" id="PS50893">
    <property type="entry name" value="ABC_TRANSPORTER_2"/>
    <property type="match status" value="1"/>
</dbReference>
<dbReference type="Pfam" id="PF00005">
    <property type="entry name" value="ABC_tran"/>
    <property type="match status" value="1"/>
</dbReference>
<dbReference type="AlphaFoldDB" id="X1KSK4"/>
<name>X1KSK4_9ZZZZ</name>
<dbReference type="InterPro" id="IPR027417">
    <property type="entry name" value="P-loop_NTPase"/>
</dbReference>
<keyword evidence="1" id="KW-0547">Nucleotide-binding</keyword>
<dbReference type="CDD" id="cd03216">
    <property type="entry name" value="ABC_Carb_Monos_I"/>
    <property type="match status" value="1"/>
</dbReference>
<dbReference type="PANTHER" id="PTHR43790:SF8">
    <property type="entry name" value="SUGAR ABC TRANSPORTER ATP-BINDING PROTEIN"/>
    <property type="match status" value="1"/>
</dbReference>
<evidence type="ECO:0000256" key="1">
    <source>
        <dbReference type="ARBA" id="ARBA00022741"/>
    </source>
</evidence>
<comment type="caution">
    <text evidence="4">The sequence shown here is derived from an EMBL/GenBank/DDBJ whole genome shotgun (WGS) entry which is preliminary data.</text>
</comment>
<protein>
    <recommendedName>
        <fullName evidence="3">ABC transporter domain-containing protein</fullName>
    </recommendedName>
</protein>
<dbReference type="InterPro" id="IPR003593">
    <property type="entry name" value="AAA+_ATPase"/>
</dbReference>
<dbReference type="GO" id="GO:0005524">
    <property type="term" value="F:ATP binding"/>
    <property type="evidence" value="ECO:0007669"/>
    <property type="project" value="UniProtKB-KW"/>
</dbReference>
<dbReference type="SMART" id="SM00382">
    <property type="entry name" value="AAA"/>
    <property type="match status" value="1"/>
</dbReference>
<dbReference type="SUPFAM" id="SSF52540">
    <property type="entry name" value="P-loop containing nucleoside triphosphate hydrolases"/>
    <property type="match status" value="1"/>
</dbReference>
<accession>X1KSK4</accession>
<feature type="domain" description="ABC transporter" evidence="3">
    <location>
        <begin position="1"/>
        <end position="241"/>
    </location>
</feature>
<evidence type="ECO:0000313" key="4">
    <source>
        <dbReference type="EMBL" id="GAI10057.1"/>
    </source>
</evidence>